<evidence type="ECO:0000313" key="1">
    <source>
        <dbReference type="Proteomes" id="UP000887565"/>
    </source>
</evidence>
<proteinExistence type="predicted"/>
<evidence type="ECO:0000313" key="2">
    <source>
        <dbReference type="WBParaSite" id="nRc.2.0.1.t43519-RA"/>
    </source>
</evidence>
<organism evidence="1 2">
    <name type="scientific">Romanomermis culicivorax</name>
    <name type="common">Nematode worm</name>
    <dbReference type="NCBI Taxonomy" id="13658"/>
    <lineage>
        <taxon>Eukaryota</taxon>
        <taxon>Metazoa</taxon>
        <taxon>Ecdysozoa</taxon>
        <taxon>Nematoda</taxon>
        <taxon>Enoplea</taxon>
        <taxon>Dorylaimia</taxon>
        <taxon>Mermithida</taxon>
        <taxon>Mermithoidea</taxon>
        <taxon>Mermithidae</taxon>
        <taxon>Romanomermis</taxon>
    </lineage>
</organism>
<dbReference type="Proteomes" id="UP000887565">
    <property type="component" value="Unplaced"/>
</dbReference>
<protein>
    <submittedName>
        <fullName evidence="2">Ovule protein</fullName>
    </submittedName>
</protein>
<reference evidence="2" key="1">
    <citation type="submission" date="2022-11" db="UniProtKB">
        <authorList>
            <consortium name="WormBaseParasite"/>
        </authorList>
    </citation>
    <scope>IDENTIFICATION</scope>
</reference>
<sequence>MEKLKLDGSFKEMFFFHRNFFVILEWSVRTCLPQLQHKNICMFLIRFLYFAQLEMIKLTEKLMID</sequence>
<dbReference type="AlphaFoldDB" id="A0A915KYG1"/>
<name>A0A915KYG1_ROMCU</name>
<keyword evidence="1" id="KW-1185">Reference proteome</keyword>
<accession>A0A915KYG1</accession>
<dbReference type="WBParaSite" id="nRc.2.0.1.t43519-RA">
    <property type="protein sequence ID" value="nRc.2.0.1.t43519-RA"/>
    <property type="gene ID" value="nRc.2.0.1.g43519"/>
</dbReference>